<dbReference type="KEGG" id="ddi:DDB_G0286883"/>
<dbReference type="InParanoid" id="Q54L59"/>
<dbReference type="PANTHER" id="PTHR13994:SF7">
    <property type="entry name" value="NUDIX HYDROLASE FAMILY PROTEIN"/>
    <property type="match status" value="1"/>
</dbReference>
<dbReference type="InterPro" id="IPR020476">
    <property type="entry name" value="Nudix_hydrolase"/>
</dbReference>
<evidence type="ECO:0000313" key="4">
    <source>
        <dbReference type="EMBL" id="EAL63999.1"/>
    </source>
</evidence>
<dbReference type="PANTHER" id="PTHR13994">
    <property type="entry name" value="NUDIX HYDROLASE RELATED"/>
    <property type="match status" value="1"/>
</dbReference>
<name>Q54L59_DICDI</name>
<comment type="cofactor">
    <cofactor evidence="1">
        <name>Mn(2+)</name>
        <dbReference type="ChEBI" id="CHEBI:29035"/>
    </cofactor>
</comment>
<dbReference type="PROSITE" id="PS51462">
    <property type="entry name" value="NUDIX"/>
    <property type="match status" value="1"/>
</dbReference>
<dbReference type="dictyBase" id="DDB_G0286883"/>
<proteinExistence type="predicted"/>
<dbReference type="CDD" id="cd03671">
    <property type="entry name" value="NUDIX_Ap4A_hydrolase_plant_like"/>
    <property type="match status" value="1"/>
</dbReference>
<dbReference type="InterPro" id="IPR000086">
    <property type="entry name" value="NUDIX_hydrolase_dom"/>
</dbReference>
<evidence type="ECO:0000259" key="3">
    <source>
        <dbReference type="PROSITE" id="PS51462"/>
    </source>
</evidence>
<dbReference type="Proteomes" id="UP000002195">
    <property type="component" value="Unassembled WGS sequence"/>
</dbReference>
<evidence type="ECO:0000256" key="1">
    <source>
        <dbReference type="ARBA" id="ARBA00001936"/>
    </source>
</evidence>
<protein>
    <submittedName>
        <fullName evidence="4">NUDIX hydrolase family protein</fullName>
    </submittedName>
</protein>
<dbReference type="InterPro" id="IPR022927">
    <property type="entry name" value="RppH"/>
</dbReference>
<dbReference type="InterPro" id="IPR003293">
    <property type="entry name" value="Nudix_hydrolase6-like"/>
</dbReference>
<keyword evidence="2 4" id="KW-0378">Hydrolase</keyword>
<evidence type="ECO:0000313" key="5">
    <source>
        <dbReference type="Proteomes" id="UP000002195"/>
    </source>
</evidence>
<dbReference type="FunCoup" id="Q54L59">
    <property type="interactions" value="1"/>
</dbReference>
<sequence>MSNIKYRSCVGALIFNDQGQVLVCKRASKKKTAVGKWQFPQGGVEAGRDEDYYVAVLREIKEEVGLEVTDDKLRFVSKIEEPLSYLYEYKNSITKAIGKVFNHNGQMIHWHLFFLPKDLISLIDLGFEEKPEFDECKWFNFDDFLNQEEQPNNNDQTLPVPFKKEMYKQLLTLSNPIIEQYLQQIQQQQK</sequence>
<dbReference type="InterPro" id="IPR015797">
    <property type="entry name" value="NUDIX_hydrolase-like_dom_sf"/>
</dbReference>
<dbReference type="AlphaFoldDB" id="Q54L59"/>
<dbReference type="SMR" id="Q54L59"/>
<comment type="caution">
    <text evidence="4">The sequence shown here is derived from an EMBL/GenBank/DDBJ whole genome shotgun (WGS) entry which is preliminary data.</text>
</comment>
<dbReference type="RefSeq" id="XP_637504.1">
    <property type="nucleotide sequence ID" value="XM_632412.1"/>
</dbReference>
<dbReference type="HOGENOM" id="CLU_087195_3_0_1"/>
<dbReference type="GO" id="GO:0047631">
    <property type="term" value="F:ADP-ribose diphosphatase activity"/>
    <property type="evidence" value="ECO:0000318"/>
    <property type="project" value="GO_Central"/>
</dbReference>
<reference evidence="4 5" key="1">
    <citation type="journal article" date="2005" name="Nature">
        <title>The genome of the social amoeba Dictyostelium discoideum.</title>
        <authorList>
            <consortium name="The Dictyostelium discoideum Sequencing Consortium"/>
            <person name="Eichinger L."/>
            <person name="Pachebat J.A."/>
            <person name="Glockner G."/>
            <person name="Rajandream M.A."/>
            <person name="Sucgang R."/>
            <person name="Berriman M."/>
            <person name="Song J."/>
            <person name="Olsen R."/>
            <person name="Szafranski K."/>
            <person name="Xu Q."/>
            <person name="Tunggal B."/>
            <person name="Kummerfeld S."/>
            <person name="Madera M."/>
            <person name="Konfortov B.A."/>
            <person name="Rivero F."/>
            <person name="Bankier A.T."/>
            <person name="Lehmann R."/>
            <person name="Hamlin N."/>
            <person name="Davies R."/>
            <person name="Gaudet P."/>
            <person name="Fey P."/>
            <person name="Pilcher K."/>
            <person name="Chen G."/>
            <person name="Saunders D."/>
            <person name="Sodergren E."/>
            <person name="Davis P."/>
            <person name="Kerhornou A."/>
            <person name="Nie X."/>
            <person name="Hall N."/>
            <person name="Anjard C."/>
            <person name="Hemphill L."/>
            <person name="Bason N."/>
            <person name="Farbrother P."/>
            <person name="Desany B."/>
            <person name="Just E."/>
            <person name="Morio T."/>
            <person name="Rost R."/>
            <person name="Churcher C."/>
            <person name="Cooper J."/>
            <person name="Haydock S."/>
            <person name="van Driessche N."/>
            <person name="Cronin A."/>
            <person name="Goodhead I."/>
            <person name="Muzny D."/>
            <person name="Mourier T."/>
            <person name="Pain A."/>
            <person name="Lu M."/>
            <person name="Harper D."/>
            <person name="Lindsay R."/>
            <person name="Hauser H."/>
            <person name="James K."/>
            <person name="Quiles M."/>
            <person name="Madan Babu M."/>
            <person name="Saito T."/>
            <person name="Buchrieser C."/>
            <person name="Wardroper A."/>
            <person name="Felder M."/>
            <person name="Thangavelu M."/>
            <person name="Johnson D."/>
            <person name="Knights A."/>
            <person name="Loulseged H."/>
            <person name="Mungall K."/>
            <person name="Oliver K."/>
            <person name="Price C."/>
            <person name="Quail M.A."/>
            <person name="Urushihara H."/>
            <person name="Hernandez J."/>
            <person name="Rabbinowitsch E."/>
            <person name="Steffen D."/>
            <person name="Sanders M."/>
            <person name="Ma J."/>
            <person name="Kohara Y."/>
            <person name="Sharp S."/>
            <person name="Simmonds M."/>
            <person name="Spiegler S."/>
            <person name="Tivey A."/>
            <person name="Sugano S."/>
            <person name="White B."/>
            <person name="Walker D."/>
            <person name="Woodward J."/>
            <person name="Winckler T."/>
            <person name="Tanaka Y."/>
            <person name="Shaulsky G."/>
            <person name="Schleicher M."/>
            <person name="Weinstock G."/>
            <person name="Rosenthal A."/>
            <person name="Cox E.C."/>
            <person name="Chisholm R.L."/>
            <person name="Gibbs R."/>
            <person name="Loomis W.F."/>
            <person name="Platzer M."/>
            <person name="Kay R.R."/>
            <person name="Williams J."/>
            <person name="Dear P.H."/>
            <person name="Noegel A.A."/>
            <person name="Barrell B."/>
            <person name="Kuspa A."/>
        </authorList>
    </citation>
    <scope>NUCLEOTIDE SEQUENCE [LARGE SCALE GENOMIC DNA]</scope>
    <source>
        <strain evidence="4 5">AX4</strain>
    </source>
</reference>
<dbReference type="Pfam" id="PF00293">
    <property type="entry name" value="NUDIX"/>
    <property type="match status" value="1"/>
</dbReference>
<keyword evidence="5" id="KW-1185">Reference proteome</keyword>
<dbReference type="SUPFAM" id="SSF55811">
    <property type="entry name" value="Nudix"/>
    <property type="match status" value="1"/>
</dbReference>
<dbReference type="GeneID" id="8625843"/>
<dbReference type="EMBL" id="AAFI02000091">
    <property type="protein sequence ID" value="EAL63999.1"/>
    <property type="molecule type" value="Genomic_DNA"/>
</dbReference>
<dbReference type="Gene3D" id="3.90.79.10">
    <property type="entry name" value="Nucleoside Triphosphate Pyrophosphohydrolase"/>
    <property type="match status" value="1"/>
</dbReference>
<dbReference type="PhylomeDB" id="Q54L59"/>
<gene>
    <name evidence="4" type="ORF">DDB_G0286883</name>
</gene>
<dbReference type="PRINTS" id="PR00502">
    <property type="entry name" value="NUDIXFAMILY"/>
</dbReference>
<organism evidence="4 5">
    <name type="scientific">Dictyostelium discoideum</name>
    <name type="common">Social amoeba</name>
    <dbReference type="NCBI Taxonomy" id="44689"/>
    <lineage>
        <taxon>Eukaryota</taxon>
        <taxon>Amoebozoa</taxon>
        <taxon>Evosea</taxon>
        <taxon>Eumycetozoa</taxon>
        <taxon>Dictyostelia</taxon>
        <taxon>Dictyosteliales</taxon>
        <taxon>Dictyosteliaceae</taxon>
        <taxon>Dictyostelium</taxon>
    </lineage>
</organism>
<dbReference type="FunFam" id="3.90.79.10:FF:000113">
    <property type="entry name" value="NUDIX hydrolase family protein"/>
    <property type="match status" value="1"/>
</dbReference>
<dbReference type="GO" id="GO:0051287">
    <property type="term" value="F:NAD binding"/>
    <property type="evidence" value="ECO:0000318"/>
    <property type="project" value="GO_Central"/>
</dbReference>
<feature type="domain" description="Nudix hydrolase" evidence="3">
    <location>
        <begin position="5"/>
        <end position="172"/>
    </location>
</feature>
<accession>Q54L59</accession>
<dbReference type="GO" id="GO:0035529">
    <property type="term" value="F:NADH pyrophosphatase activity"/>
    <property type="evidence" value="ECO:0000318"/>
    <property type="project" value="GO_Central"/>
</dbReference>
<evidence type="ECO:0000256" key="2">
    <source>
        <dbReference type="ARBA" id="ARBA00022801"/>
    </source>
</evidence>
<dbReference type="VEuPathDB" id="AmoebaDB:DDB_G0286883"/>
<dbReference type="PaxDb" id="44689-DDB0266799"/>